<evidence type="ECO:0000259" key="19">
    <source>
        <dbReference type="Pfam" id="PF04678"/>
    </source>
</evidence>
<comment type="catalytic activity">
    <reaction evidence="14">
        <text>Ca(2+)(in) = Ca(2+)(out)</text>
        <dbReference type="Rhea" id="RHEA:29671"/>
        <dbReference type="ChEBI" id="CHEBI:29108"/>
    </reaction>
</comment>
<feature type="domain" description="Calcium uniporter protein C-terminal" evidence="19">
    <location>
        <begin position="169"/>
        <end position="294"/>
    </location>
</feature>
<dbReference type="Proteomes" id="UP000277580">
    <property type="component" value="Unassembled WGS sequence"/>
</dbReference>
<reference evidence="20 21" key="1">
    <citation type="journal article" date="2018" name="Nat. Ecol. Evol.">
        <title>Pezizomycetes genomes reveal the molecular basis of ectomycorrhizal truffle lifestyle.</title>
        <authorList>
            <person name="Murat C."/>
            <person name="Payen T."/>
            <person name="Noel B."/>
            <person name="Kuo A."/>
            <person name="Morin E."/>
            <person name="Chen J."/>
            <person name="Kohler A."/>
            <person name="Krizsan K."/>
            <person name="Balestrini R."/>
            <person name="Da Silva C."/>
            <person name="Montanini B."/>
            <person name="Hainaut M."/>
            <person name="Levati E."/>
            <person name="Barry K.W."/>
            <person name="Belfiori B."/>
            <person name="Cichocki N."/>
            <person name="Clum A."/>
            <person name="Dockter R.B."/>
            <person name="Fauchery L."/>
            <person name="Guy J."/>
            <person name="Iotti M."/>
            <person name="Le Tacon F."/>
            <person name="Lindquist E.A."/>
            <person name="Lipzen A."/>
            <person name="Malagnac F."/>
            <person name="Mello A."/>
            <person name="Molinier V."/>
            <person name="Miyauchi S."/>
            <person name="Poulain J."/>
            <person name="Riccioni C."/>
            <person name="Rubini A."/>
            <person name="Sitrit Y."/>
            <person name="Splivallo R."/>
            <person name="Traeger S."/>
            <person name="Wang M."/>
            <person name="Zifcakova L."/>
            <person name="Wipf D."/>
            <person name="Zambonelli A."/>
            <person name="Paolocci F."/>
            <person name="Nowrousian M."/>
            <person name="Ottonello S."/>
            <person name="Baldrian P."/>
            <person name="Spatafora J.W."/>
            <person name="Henrissat B."/>
            <person name="Nagy L.G."/>
            <person name="Aury J.M."/>
            <person name="Wincker P."/>
            <person name="Grigoriev I.V."/>
            <person name="Bonfante P."/>
            <person name="Martin F.M."/>
        </authorList>
    </citation>
    <scope>NUCLEOTIDE SEQUENCE [LARGE SCALE GENOMIC DNA]</scope>
    <source>
        <strain evidence="20 21">CCBAS932</strain>
    </source>
</reference>
<evidence type="ECO:0000256" key="17">
    <source>
        <dbReference type="RuleBase" id="RU367035"/>
    </source>
</evidence>
<evidence type="ECO:0000256" key="2">
    <source>
        <dbReference type="ARBA" id="ARBA00005653"/>
    </source>
</evidence>
<comment type="function">
    <text evidence="17">Mitochondrial inner membrane calcium uniporter that mediates calcium uptake into mitochondria. Mitochondrial calcium homeostasis plays key roles in cellular physiology and regulates cell bioenergetics, cytoplasmic calcium signals and activation of cell death pathways.</text>
</comment>
<feature type="compositionally biased region" description="Gly residues" evidence="18">
    <location>
        <begin position="106"/>
        <end position="117"/>
    </location>
</feature>
<evidence type="ECO:0000256" key="12">
    <source>
        <dbReference type="ARBA" id="ARBA00023136"/>
    </source>
</evidence>
<keyword evidence="11 17" id="KW-0496">Mitochondrion</keyword>
<organism evidence="20 21">
    <name type="scientific">Morchella conica CCBAS932</name>
    <dbReference type="NCBI Taxonomy" id="1392247"/>
    <lineage>
        <taxon>Eukaryota</taxon>
        <taxon>Fungi</taxon>
        <taxon>Dikarya</taxon>
        <taxon>Ascomycota</taxon>
        <taxon>Pezizomycotina</taxon>
        <taxon>Pezizomycetes</taxon>
        <taxon>Pezizales</taxon>
        <taxon>Morchellaceae</taxon>
        <taxon>Morchella</taxon>
    </lineage>
</organism>
<evidence type="ECO:0000256" key="5">
    <source>
        <dbReference type="ARBA" id="ARBA00022673"/>
    </source>
</evidence>
<feature type="transmembrane region" description="Helical" evidence="17">
    <location>
        <begin position="240"/>
        <end position="259"/>
    </location>
</feature>
<keyword evidence="4 17" id="KW-0109">Calcium transport</keyword>
<dbReference type="PANTHER" id="PTHR13462">
    <property type="entry name" value="CALCIUM UNIPORTER PROTEIN, MITOCHONDRIAL"/>
    <property type="match status" value="1"/>
</dbReference>
<dbReference type="GO" id="GO:0005262">
    <property type="term" value="F:calcium channel activity"/>
    <property type="evidence" value="ECO:0007669"/>
    <property type="project" value="UniProtKB-UniRule"/>
</dbReference>
<sequence>MSKRKLLSTPSRLFKLLLPLKSINNAKQQNRPVEPLALLVHPRQPLSYLERLIQSELPPIRPGDGGPARPPEIAFKAVNVGDTLMSERDSEGHASKAERFLRGGEGEGGVETGGGLGKLSTEPKSGEGGLVRWSTSTELGDFVRDAARGKEFIIEVEKNESVAVGVPSFHQRTHYQRQKLMEITRKIAAEKKLKDECDKLAHRSAQRLSMGGFAVLMSWWGGVCWLTFGTHLGWDFMEPVTYLAGIFLVILGYGWFLYYRREVSYRALLHMTVNSRQMKLYTERGFDIDRWEELISDARSLRREIRNIADQYDVKWDETNDEAGGEKVLKLLKDAEKKSKKNSEVGDEEEEDVVEIGKEKKDL</sequence>
<dbReference type="GO" id="GO:0015292">
    <property type="term" value="F:uniporter activity"/>
    <property type="evidence" value="ECO:0007669"/>
    <property type="project" value="UniProtKB-UniRule"/>
</dbReference>
<evidence type="ECO:0000256" key="13">
    <source>
        <dbReference type="ARBA" id="ARBA00023303"/>
    </source>
</evidence>
<dbReference type="GO" id="GO:0036444">
    <property type="term" value="P:calcium import into the mitochondrion"/>
    <property type="evidence" value="ECO:0007669"/>
    <property type="project" value="TreeGrafter"/>
</dbReference>
<keyword evidence="12 17" id="KW-0472">Membrane</keyword>
<dbReference type="GO" id="GO:1990246">
    <property type="term" value="C:uniplex complex"/>
    <property type="evidence" value="ECO:0007669"/>
    <property type="project" value="TreeGrafter"/>
</dbReference>
<dbReference type="PANTHER" id="PTHR13462:SF10">
    <property type="entry name" value="CALCIUM UNIPORTER PROTEIN, MITOCHONDRIAL"/>
    <property type="match status" value="1"/>
</dbReference>
<keyword evidence="5 17" id="KW-0107">Calcium channel</keyword>
<evidence type="ECO:0000256" key="11">
    <source>
        <dbReference type="ARBA" id="ARBA00023128"/>
    </source>
</evidence>
<keyword evidence="10 17" id="KW-0406">Ion transport</keyword>
<evidence type="ECO:0000313" key="21">
    <source>
        <dbReference type="Proteomes" id="UP000277580"/>
    </source>
</evidence>
<dbReference type="InParanoid" id="A0A3N4KWE3"/>
<accession>A0A3N4KWE3</accession>
<dbReference type="InterPro" id="IPR006769">
    <property type="entry name" value="MCU_C"/>
</dbReference>
<keyword evidence="8 17" id="KW-0106">Calcium</keyword>
<dbReference type="OrthoDB" id="278338at2759"/>
<keyword evidence="21" id="KW-1185">Reference proteome</keyword>
<dbReference type="EMBL" id="ML119116">
    <property type="protein sequence ID" value="RPB14860.1"/>
    <property type="molecule type" value="Genomic_DNA"/>
</dbReference>
<keyword evidence="9 17" id="KW-1133">Transmembrane helix</keyword>
<comment type="subcellular location">
    <subcellularLocation>
        <location evidence="1 17">Mitochondrion inner membrane</location>
        <topology evidence="1 17">Multi-pass membrane protein</topology>
    </subcellularLocation>
</comment>
<evidence type="ECO:0000256" key="3">
    <source>
        <dbReference type="ARBA" id="ARBA00022448"/>
    </source>
</evidence>
<dbReference type="Pfam" id="PF04678">
    <property type="entry name" value="MCU"/>
    <property type="match status" value="1"/>
</dbReference>
<evidence type="ECO:0000256" key="1">
    <source>
        <dbReference type="ARBA" id="ARBA00004448"/>
    </source>
</evidence>
<comment type="similarity">
    <text evidence="2 17">Belongs to the MCU (TC 1.A.77) family.</text>
</comment>
<dbReference type="GO" id="GO:0051560">
    <property type="term" value="P:mitochondrial calcium ion homeostasis"/>
    <property type="evidence" value="ECO:0007669"/>
    <property type="project" value="UniProtKB-UniRule"/>
</dbReference>
<evidence type="ECO:0000256" key="14">
    <source>
        <dbReference type="ARBA" id="ARBA00036634"/>
    </source>
</evidence>
<evidence type="ECO:0000256" key="15">
    <source>
        <dbReference type="ARBA" id="ARBA00044966"/>
    </source>
</evidence>
<gene>
    <name evidence="20" type="ORF">P167DRAFT_552378</name>
</gene>
<evidence type="ECO:0000256" key="8">
    <source>
        <dbReference type="ARBA" id="ARBA00022837"/>
    </source>
</evidence>
<dbReference type="AlphaFoldDB" id="A0A3N4KWE3"/>
<feature type="transmembrane region" description="Helical" evidence="17">
    <location>
        <begin position="208"/>
        <end position="228"/>
    </location>
</feature>
<evidence type="ECO:0000256" key="10">
    <source>
        <dbReference type="ARBA" id="ARBA00023065"/>
    </source>
</evidence>
<feature type="region of interest" description="Disordered" evidence="18">
    <location>
        <begin position="336"/>
        <end position="363"/>
    </location>
</feature>
<feature type="compositionally biased region" description="Acidic residues" evidence="18">
    <location>
        <begin position="345"/>
        <end position="354"/>
    </location>
</feature>
<evidence type="ECO:0000256" key="9">
    <source>
        <dbReference type="ARBA" id="ARBA00022989"/>
    </source>
</evidence>
<feature type="compositionally biased region" description="Basic and acidic residues" evidence="18">
    <location>
        <begin position="86"/>
        <end position="105"/>
    </location>
</feature>
<evidence type="ECO:0000256" key="6">
    <source>
        <dbReference type="ARBA" id="ARBA00022692"/>
    </source>
</evidence>
<proteinExistence type="inferred from homology"/>
<feature type="region of interest" description="Disordered" evidence="18">
    <location>
        <begin position="86"/>
        <end position="131"/>
    </location>
</feature>
<keyword evidence="3 17" id="KW-0813">Transport</keyword>
<evidence type="ECO:0000256" key="16">
    <source>
        <dbReference type="ARBA" id="ARBA00045938"/>
    </source>
</evidence>
<evidence type="ECO:0000256" key="7">
    <source>
        <dbReference type="ARBA" id="ARBA00022792"/>
    </source>
</evidence>
<dbReference type="STRING" id="1392247.A0A3N4KWE3"/>
<evidence type="ECO:0000256" key="4">
    <source>
        <dbReference type="ARBA" id="ARBA00022568"/>
    </source>
</evidence>
<evidence type="ECO:0000256" key="18">
    <source>
        <dbReference type="SAM" id="MobiDB-lite"/>
    </source>
</evidence>
<keyword evidence="7 17" id="KW-0999">Mitochondrion inner membrane</keyword>
<comment type="function">
    <text evidence="16">Highly selective calcium channel localized to the inner mitochondrial membrane, which mediates calcium uptake into the mitochondrial matrix. Mitochondrial calcium homeostasis plays key roles in cellular physiology and regulates ATP production, cytoplasmic calcium signals and activation of cell death pathways. Sufficient to operate as a pore-forming channel without the need of calcium-sensor or auxiliary subunit.</text>
</comment>
<dbReference type="InterPro" id="IPR039055">
    <property type="entry name" value="MCU_fam"/>
</dbReference>
<keyword evidence="6 17" id="KW-0812">Transmembrane</keyword>
<protein>
    <recommendedName>
        <fullName evidence="17">Calcium uniporter protein</fullName>
    </recommendedName>
</protein>
<name>A0A3N4KWE3_9PEZI</name>
<keyword evidence="13 17" id="KW-0407">Ion channel</keyword>
<evidence type="ECO:0000313" key="20">
    <source>
        <dbReference type="EMBL" id="RPB14860.1"/>
    </source>
</evidence>
<comment type="subunit">
    <text evidence="15">Homotetramer, assembles in a dimer or dimers configuration with two interfaces.</text>
</comment>